<accession>A0AAV0XIY8</accession>
<protein>
    <recommendedName>
        <fullName evidence="1">HAT C-terminal dimerisation domain-containing protein</fullName>
    </recommendedName>
</protein>
<name>A0AAV0XIY8_9HEMI</name>
<dbReference type="InterPro" id="IPR008906">
    <property type="entry name" value="HATC_C_dom"/>
</dbReference>
<comment type="caution">
    <text evidence="2">The sequence shown here is derived from an EMBL/GenBank/DDBJ whole genome shotgun (WGS) entry which is preliminary data.</text>
</comment>
<proteinExistence type="predicted"/>
<dbReference type="Pfam" id="PF05699">
    <property type="entry name" value="Dimer_Tnp_hAT"/>
    <property type="match status" value="1"/>
</dbReference>
<gene>
    <name evidence="2" type="ORF">MEUPH1_LOCUS21939</name>
</gene>
<dbReference type="InterPro" id="IPR052958">
    <property type="entry name" value="IFN-induced_PKR_regulator"/>
</dbReference>
<dbReference type="AlphaFoldDB" id="A0AAV0XIY8"/>
<keyword evidence="3" id="KW-1185">Reference proteome</keyword>
<dbReference type="Proteomes" id="UP001160148">
    <property type="component" value="Unassembled WGS sequence"/>
</dbReference>
<feature type="domain" description="HAT C-terminal dimerisation" evidence="1">
    <location>
        <begin position="11"/>
        <end position="65"/>
    </location>
</feature>
<reference evidence="2 3" key="1">
    <citation type="submission" date="2023-01" db="EMBL/GenBank/DDBJ databases">
        <authorList>
            <person name="Whitehead M."/>
        </authorList>
    </citation>
    <scope>NUCLEOTIDE SEQUENCE [LARGE SCALE GENOMIC DNA]</scope>
</reference>
<sequence length="90" mass="10234">MFNPPLKIPEYAPVYELLKILSILPVSTATAVRSFSTLRRLKNYLRNITSESRLVGLAMLSIHRDVDITDDMVLDKFSNSGKARRLKLTI</sequence>
<organism evidence="2 3">
    <name type="scientific">Macrosiphum euphorbiae</name>
    <name type="common">potato aphid</name>
    <dbReference type="NCBI Taxonomy" id="13131"/>
    <lineage>
        <taxon>Eukaryota</taxon>
        <taxon>Metazoa</taxon>
        <taxon>Ecdysozoa</taxon>
        <taxon>Arthropoda</taxon>
        <taxon>Hexapoda</taxon>
        <taxon>Insecta</taxon>
        <taxon>Pterygota</taxon>
        <taxon>Neoptera</taxon>
        <taxon>Paraneoptera</taxon>
        <taxon>Hemiptera</taxon>
        <taxon>Sternorrhyncha</taxon>
        <taxon>Aphidomorpha</taxon>
        <taxon>Aphidoidea</taxon>
        <taxon>Aphididae</taxon>
        <taxon>Macrosiphini</taxon>
        <taxon>Macrosiphum</taxon>
    </lineage>
</organism>
<dbReference type="EMBL" id="CARXXK010000004">
    <property type="protein sequence ID" value="CAI6367466.1"/>
    <property type="molecule type" value="Genomic_DNA"/>
</dbReference>
<evidence type="ECO:0000313" key="3">
    <source>
        <dbReference type="Proteomes" id="UP001160148"/>
    </source>
</evidence>
<dbReference type="PANTHER" id="PTHR46289">
    <property type="entry name" value="52 KDA REPRESSOR OF THE INHIBITOR OF THE PROTEIN KINASE-LIKE PROTEIN-RELATED"/>
    <property type="match status" value="1"/>
</dbReference>
<evidence type="ECO:0000259" key="1">
    <source>
        <dbReference type="Pfam" id="PF05699"/>
    </source>
</evidence>
<evidence type="ECO:0000313" key="2">
    <source>
        <dbReference type="EMBL" id="CAI6367466.1"/>
    </source>
</evidence>
<dbReference type="GO" id="GO:0046983">
    <property type="term" value="F:protein dimerization activity"/>
    <property type="evidence" value="ECO:0007669"/>
    <property type="project" value="InterPro"/>
</dbReference>
<dbReference type="PANTHER" id="PTHR46289:SF14">
    <property type="entry name" value="DUF4371 DOMAIN-CONTAINING PROTEIN"/>
    <property type="match status" value="1"/>
</dbReference>